<gene>
    <name evidence="12" type="ORF">BDP27DRAFT_1346329</name>
</gene>
<dbReference type="SMART" id="SM00155">
    <property type="entry name" value="PLDc"/>
    <property type="match status" value="2"/>
</dbReference>
<evidence type="ECO:0000256" key="5">
    <source>
        <dbReference type="ARBA" id="ARBA00022737"/>
    </source>
</evidence>
<dbReference type="EC" id="2.7.8.5" evidence="10"/>
<feature type="domain" description="PLD phosphodiesterase" evidence="11">
    <location>
        <begin position="105"/>
        <end position="126"/>
    </location>
</feature>
<dbReference type="GO" id="GO:0032049">
    <property type="term" value="P:cardiolipin biosynthetic process"/>
    <property type="evidence" value="ECO:0007669"/>
    <property type="project" value="InterPro"/>
</dbReference>
<evidence type="ECO:0000256" key="2">
    <source>
        <dbReference type="ARBA" id="ARBA00010682"/>
    </source>
</evidence>
<name>A0A9P5P6T2_9AGAR</name>
<dbReference type="Pfam" id="PF00614">
    <property type="entry name" value="PLDc"/>
    <property type="match status" value="1"/>
</dbReference>
<evidence type="ECO:0000259" key="11">
    <source>
        <dbReference type="PROSITE" id="PS50035"/>
    </source>
</evidence>
<dbReference type="Gene3D" id="3.30.870.10">
    <property type="entry name" value="Endonuclease Chain A"/>
    <property type="match status" value="2"/>
</dbReference>
<dbReference type="InterPro" id="IPR016270">
    <property type="entry name" value="PGS1"/>
</dbReference>
<dbReference type="SUPFAM" id="SSF56024">
    <property type="entry name" value="Phospholipase D/nuclease"/>
    <property type="match status" value="1"/>
</dbReference>
<dbReference type="GO" id="GO:0005524">
    <property type="term" value="F:ATP binding"/>
    <property type="evidence" value="ECO:0007669"/>
    <property type="project" value="UniProtKB-KW"/>
</dbReference>
<evidence type="ECO:0000256" key="9">
    <source>
        <dbReference type="ARBA" id="ARBA00048586"/>
    </source>
</evidence>
<keyword evidence="10" id="KW-0067">ATP-binding</keyword>
<keyword evidence="10" id="KW-0547">Nucleotide-binding</keyword>
<dbReference type="OrthoDB" id="10250191at2759"/>
<accession>A0A9P5P6T2</accession>
<evidence type="ECO:0000256" key="7">
    <source>
        <dbReference type="ARBA" id="ARBA00023209"/>
    </source>
</evidence>
<evidence type="ECO:0000256" key="3">
    <source>
        <dbReference type="ARBA" id="ARBA00022516"/>
    </source>
</evidence>
<comment type="subcellular location">
    <subcellularLocation>
        <location evidence="10">Mitochondrion</location>
    </subcellularLocation>
</comment>
<comment type="catalytic activity">
    <reaction evidence="9 10">
        <text>a CDP-1,2-diacyl-sn-glycerol + sn-glycerol 3-phosphate = a 1,2-diacyl-sn-glycero-3-phospho-(1'-sn-glycero-3'-phosphate) + CMP + H(+)</text>
        <dbReference type="Rhea" id="RHEA:12593"/>
        <dbReference type="ChEBI" id="CHEBI:15378"/>
        <dbReference type="ChEBI" id="CHEBI:57597"/>
        <dbReference type="ChEBI" id="CHEBI:58332"/>
        <dbReference type="ChEBI" id="CHEBI:60110"/>
        <dbReference type="ChEBI" id="CHEBI:60377"/>
        <dbReference type="EC" id="2.7.8.5"/>
    </reaction>
</comment>
<evidence type="ECO:0000256" key="6">
    <source>
        <dbReference type="ARBA" id="ARBA00023098"/>
    </source>
</evidence>
<keyword evidence="4 10" id="KW-0808">Transferase</keyword>
<evidence type="ECO:0000256" key="10">
    <source>
        <dbReference type="RuleBase" id="RU365024"/>
    </source>
</evidence>
<comment type="pathway">
    <text evidence="1 10">Phospholipid metabolism; phosphatidylglycerol biosynthesis; phosphatidylglycerol from CDP-diacylglycerol: step 1/2.</text>
</comment>
<reference evidence="12" key="1">
    <citation type="submission" date="2020-11" db="EMBL/GenBank/DDBJ databases">
        <authorList>
            <consortium name="DOE Joint Genome Institute"/>
            <person name="Ahrendt S."/>
            <person name="Riley R."/>
            <person name="Andreopoulos W."/>
            <person name="Labutti K."/>
            <person name="Pangilinan J."/>
            <person name="Ruiz-Duenas F.J."/>
            <person name="Barrasa J.M."/>
            <person name="Sanchez-Garcia M."/>
            <person name="Camarero S."/>
            <person name="Miyauchi S."/>
            <person name="Serrano A."/>
            <person name="Linde D."/>
            <person name="Babiker R."/>
            <person name="Drula E."/>
            <person name="Ayuso-Fernandez I."/>
            <person name="Pacheco R."/>
            <person name="Padilla G."/>
            <person name="Ferreira P."/>
            <person name="Barriuso J."/>
            <person name="Kellner H."/>
            <person name="Castanera R."/>
            <person name="Alfaro M."/>
            <person name="Ramirez L."/>
            <person name="Pisabarro A.G."/>
            <person name="Kuo A."/>
            <person name="Tritt A."/>
            <person name="Lipzen A."/>
            <person name="He G."/>
            <person name="Yan M."/>
            <person name="Ng V."/>
            <person name="Cullen D."/>
            <person name="Martin F."/>
            <person name="Rosso M.-N."/>
            <person name="Henrissat B."/>
            <person name="Hibbett D."/>
            <person name="Martinez A.T."/>
            <person name="Grigoriev I.V."/>
        </authorList>
    </citation>
    <scope>NUCLEOTIDE SEQUENCE</scope>
    <source>
        <strain evidence="12">AH 40177</strain>
    </source>
</reference>
<dbReference type="GO" id="GO:0005739">
    <property type="term" value="C:mitochondrion"/>
    <property type="evidence" value="ECO:0007669"/>
    <property type="project" value="UniProtKB-SubCell"/>
</dbReference>
<keyword evidence="6 10" id="KW-0443">Lipid metabolism</keyword>
<keyword evidence="10" id="KW-0496">Mitochondrion</keyword>
<dbReference type="CDD" id="cd09137">
    <property type="entry name" value="PLDc_PGS1_euk_2"/>
    <property type="match status" value="1"/>
</dbReference>
<dbReference type="CDD" id="cd09135">
    <property type="entry name" value="PLDc_PGS1_euk_1"/>
    <property type="match status" value="1"/>
</dbReference>
<dbReference type="AlphaFoldDB" id="A0A9P5P6T2"/>
<keyword evidence="7 10" id="KW-0594">Phospholipid biosynthesis</keyword>
<dbReference type="InterPro" id="IPR001736">
    <property type="entry name" value="PLipase_D/transphosphatidylase"/>
</dbReference>
<comment type="caution">
    <text evidence="12">The sequence shown here is derived from an EMBL/GenBank/DDBJ whole genome shotgun (WGS) entry which is preliminary data.</text>
</comment>
<keyword evidence="5" id="KW-0677">Repeat</keyword>
<keyword evidence="13" id="KW-1185">Reference proteome</keyword>
<organism evidence="12 13">
    <name type="scientific">Rhodocollybia butyracea</name>
    <dbReference type="NCBI Taxonomy" id="206335"/>
    <lineage>
        <taxon>Eukaryota</taxon>
        <taxon>Fungi</taxon>
        <taxon>Dikarya</taxon>
        <taxon>Basidiomycota</taxon>
        <taxon>Agaricomycotina</taxon>
        <taxon>Agaricomycetes</taxon>
        <taxon>Agaricomycetidae</taxon>
        <taxon>Agaricales</taxon>
        <taxon>Marasmiineae</taxon>
        <taxon>Omphalotaceae</taxon>
        <taxon>Rhodocollybia</taxon>
    </lineage>
</organism>
<dbReference type="PIRSF" id="PIRSF000850">
    <property type="entry name" value="Phospholipase_D_PSS"/>
    <property type="match status" value="1"/>
</dbReference>
<dbReference type="Proteomes" id="UP000772434">
    <property type="component" value="Unassembled WGS sequence"/>
</dbReference>
<comment type="function">
    <text evidence="10">Functions in the biosynthesis of the anionic phospholipids phosphatidylglycerol and cardiolipin.</text>
</comment>
<comment type="similarity">
    <text evidence="2 10">Belongs to the CDP-alcohol phosphatidyltransferase class-II family.</text>
</comment>
<protein>
    <recommendedName>
        <fullName evidence="10">CDP-diacylglycerol--glycerol-3-phosphate 3-phosphatidyltransferase</fullName>
        <ecNumber evidence="10">2.7.8.5</ecNumber>
    </recommendedName>
</protein>
<evidence type="ECO:0000256" key="4">
    <source>
        <dbReference type="ARBA" id="ARBA00022679"/>
    </source>
</evidence>
<evidence type="ECO:0000256" key="1">
    <source>
        <dbReference type="ARBA" id="ARBA00005042"/>
    </source>
</evidence>
<sequence>MLLDMIKSAEKRIFFSSLYIGSGETELISTLMARLAEKPSLNLYLQLDLNRSTRPGHSNTAIILLPLLRAFPDRVHVSLFRSPNLRGLMAKIVPPRFNEGWGTWHAKIYGVDNEVIISGANLNKEYFTNRKDRYLRFTGQASLSDYCFDFLRKISTFSFQLLPADAHTDTTQMNPHSYVHGEYAVVWPDPETHPHGITEKAHKALTEFQESHRTSEDEKKEGSCRDSSNVLLFPIIQAGQFRVREEEKFFQFLFGHLKKSAMRAVLPPVGSIPGGVSSISQERPMMDLTSGYFSLYKPYQDLILGTPQVAVRIVAASPKANGFFGSKGISGRIPEGYTFLEQKFMKAVARAAMTFAWLGLGPSNVELNEWEKDKWTYHAKGLWLSPSASSLPVLSLFGSTNLNSRSADIDTELSFVMILPPTRGPADGGRDPVVDLRGQLAREIADIRVDAKEWKGEQRKVRWLTKVIVYWVGNKL</sequence>
<dbReference type="EMBL" id="JADNRY010000502">
    <property type="protein sequence ID" value="KAF9046976.1"/>
    <property type="molecule type" value="Genomic_DNA"/>
</dbReference>
<dbReference type="PANTHER" id="PTHR12586">
    <property type="entry name" value="CDP-DIACYLGLYCEROL--SERINE O-PHOSPHATIDYLTRANSFERASE"/>
    <property type="match status" value="1"/>
</dbReference>
<evidence type="ECO:0000313" key="12">
    <source>
        <dbReference type="EMBL" id="KAF9046976.1"/>
    </source>
</evidence>
<evidence type="ECO:0000313" key="13">
    <source>
        <dbReference type="Proteomes" id="UP000772434"/>
    </source>
</evidence>
<dbReference type="PANTHER" id="PTHR12586:SF1">
    <property type="entry name" value="CDP-DIACYLGLYCEROL--GLYCEROL-3-PHOSPHATE 3-PHOSPHATIDYLTRANSFERASE, MITOCHONDRIAL"/>
    <property type="match status" value="1"/>
</dbReference>
<proteinExistence type="inferred from homology"/>
<dbReference type="GO" id="GO:0008444">
    <property type="term" value="F:CDP-diacylglycerol-glycerol-3-phosphate 3-phosphatidyltransferase activity"/>
    <property type="evidence" value="ECO:0007669"/>
    <property type="project" value="UniProtKB-EC"/>
</dbReference>
<dbReference type="PROSITE" id="PS50035">
    <property type="entry name" value="PLD"/>
    <property type="match status" value="1"/>
</dbReference>
<keyword evidence="8 10" id="KW-1208">Phospholipid metabolism</keyword>
<evidence type="ECO:0000256" key="8">
    <source>
        <dbReference type="ARBA" id="ARBA00023264"/>
    </source>
</evidence>
<keyword evidence="3 10" id="KW-0444">Lipid biosynthesis</keyword>